<proteinExistence type="predicted"/>
<organism evidence="2 3">
    <name type="scientific">Paludisphaera borealis</name>
    <dbReference type="NCBI Taxonomy" id="1387353"/>
    <lineage>
        <taxon>Bacteria</taxon>
        <taxon>Pseudomonadati</taxon>
        <taxon>Planctomycetota</taxon>
        <taxon>Planctomycetia</taxon>
        <taxon>Isosphaerales</taxon>
        <taxon>Isosphaeraceae</taxon>
        <taxon>Paludisphaera</taxon>
    </lineage>
</organism>
<keyword evidence="3" id="KW-1185">Reference proteome</keyword>
<name>A0A1U7CYE6_9BACT</name>
<evidence type="ECO:0000313" key="2">
    <source>
        <dbReference type="EMBL" id="APW63941.1"/>
    </source>
</evidence>
<feature type="compositionally biased region" description="Basic and acidic residues" evidence="1">
    <location>
        <begin position="52"/>
        <end position="63"/>
    </location>
</feature>
<gene>
    <name evidence="2" type="ORF">BSF38_05529</name>
</gene>
<evidence type="ECO:0000256" key="1">
    <source>
        <dbReference type="SAM" id="MobiDB-lite"/>
    </source>
</evidence>
<reference evidence="3" key="1">
    <citation type="submission" date="2016-12" db="EMBL/GenBank/DDBJ databases">
        <title>Comparative genomics of four Isosphaeraceae planctomycetes: a common pool of plasmids and glycoside hydrolase genes.</title>
        <authorList>
            <person name="Ivanova A."/>
        </authorList>
    </citation>
    <scope>NUCLEOTIDE SEQUENCE [LARGE SCALE GENOMIC DNA]</scope>
    <source>
        <strain evidence="3">PX4</strain>
    </source>
</reference>
<evidence type="ECO:0000313" key="3">
    <source>
        <dbReference type="Proteomes" id="UP000186309"/>
    </source>
</evidence>
<dbReference type="RefSeq" id="WP_145952358.1">
    <property type="nucleotide sequence ID" value="NZ_CP019082.1"/>
</dbReference>
<dbReference type="Proteomes" id="UP000186309">
    <property type="component" value="Chromosome"/>
</dbReference>
<feature type="region of interest" description="Disordered" evidence="1">
    <location>
        <begin position="42"/>
        <end position="63"/>
    </location>
</feature>
<dbReference type="KEGG" id="pbor:BSF38_05529"/>
<accession>A0A1U7CYE6</accession>
<dbReference type="AlphaFoldDB" id="A0A1U7CYE6"/>
<protein>
    <submittedName>
        <fullName evidence="2">Uncharacterized protein</fullName>
    </submittedName>
</protein>
<sequence length="63" mass="6813">MTMHTHSRARSRLLVFTLGLTSLPLARYGGEPPPVVAFSTKGDELGSLPAPEKSKVEIMKPAH</sequence>
<dbReference type="EMBL" id="CP019082">
    <property type="protein sequence ID" value="APW63941.1"/>
    <property type="molecule type" value="Genomic_DNA"/>
</dbReference>